<keyword evidence="6" id="KW-1185">Reference proteome</keyword>
<dbReference type="Proteomes" id="UP000609531">
    <property type="component" value="Unassembled WGS sequence"/>
</dbReference>
<evidence type="ECO:0000259" key="4">
    <source>
        <dbReference type="PROSITE" id="PS50932"/>
    </source>
</evidence>
<dbReference type="AlphaFoldDB" id="A0A934IM35"/>
<dbReference type="SMART" id="SM00354">
    <property type="entry name" value="HTH_LACI"/>
    <property type="match status" value="1"/>
</dbReference>
<dbReference type="SUPFAM" id="SSF53822">
    <property type="entry name" value="Periplasmic binding protein-like I"/>
    <property type="match status" value="1"/>
</dbReference>
<dbReference type="InterPro" id="IPR046335">
    <property type="entry name" value="LacI/GalR-like_sensor"/>
</dbReference>
<protein>
    <submittedName>
        <fullName evidence="5">LacI family DNA-binding transcriptional regulator</fullName>
    </submittedName>
</protein>
<dbReference type="InterPro" id="IPR000843">
    <property type="entry name" value="HTH_LacI"/>
</dbReference>
<name>A0A934IM35_9HYPH</name>
<proteinExistence type="predicted"/>
<dbReference type="InterPro" id="IPR028082">
    <property type="entry name" value="Peripla_BP_I"/>
</dbReference>
<reference evidence="5" key="1">
    <citation type="submission" date="2020-12" db="EMBL/GenBank/DDBJ databases">
        <title>Bacterial taxonomy.</title>
        <authorList>
            <person name="Pan X."/>
        </authorList>
    </citation>
    <scope>NUCLEOTIDE SEQUENCE</scope>
    <source>
        <strain evidence="5">B2012</strain>
    </source>
</reference>
<dbReference type="Gene3D" id="1.10.260.40">
    <property type="entry name" value="lambda repressor-like DNA-binding domains"/>
    <property type="match status" value="1"/>
</dbReference>
<comment type="caution">
    <text evidence="5">The sequence shown here is derived from an EMBL/GenBank/DDBJ whole genome shotgun (WGS) entry which is preliminary data.</text>
</comment>
<dbReference type="Pfam" id="PF00356">
    <property type="entry name" value="LacI"/>
    <property type="match status" value="1"/>
</dbReference>
<evidence type="ECO:0000313" key="5">
    <source>
        <dbReference type="EMBL" id="MBJ3774420.1"/>
    </source>
</evidence>
<dbReference type="GO" id="GO:0000976">
    <property type="term" value="F:transcription cis-regulatory region binding"/>
    <property type="evidence" value="ECO:0007669"/>
    <property type="project" value="TreeGrafter"/>
</dbReference>
<dbReference type="CDD" id="cd01392">
    <property type="entry name" value="HTH_LacI"/>
    <property type="match status" value="1"/>
</dbReference>
<dbReference type="PANTHER" id="PTHR30146">
    <property type="entry name" value="LACI-RELATED TRANSCRIPTIONAL REPRESSOR"/>
    <property type="match status" value="1"/>
</dbReference>
<accession>A0A934IM35</accession>
<keyword evidence="1" id="KW-0805">Transcription regulation</keyword>
<keyword evidence="2 5" id="KW-0238">DNA-binding</keyword>
<dbReference type="GO" id="GO:0003700">
    <property type="term" value="F:DNA-binding transcription factor activity"/>
    <property type="evidence" value="ECO:0007669"/>
    <property type="project" value="TreeGrafter"/>
</dbReference>
<evidence type="ECO:0000256" key="3">
    <source>
        <dbReference type="ARBA" id="ARBA00023163"/>
    </source>
</evidence>
<dbReference type="SUPFAM" id="SSF47413">
    <property type="entry name" value="lambda repressor-like DNA-binding domains"/>
    <property type="match status" value="1"/>
</dbReference>
<dbReference type="InterPro" id="IPR010982">
    <property type="entry name" value="Lambda_DNA-bd_dom_sf"/>
</dbReference>
<dbReference type="Gene3D" id="3.40.50.2300">
    <property type="match status" value="2"/>
</dbReference>
<gene>
    <name evidence="5" type="ORF">JCR33_01905</name>
</gene>
<evidence type="ECO:0000256" key="1">
    <source>
        <dbReference type="ARBA" id="ARBA00023015"/>
    </source>
</evidence>
<sequence>MTTIQDVAMRAGCAISTVSRVLNGSPHTTEATRVRVMAAVDELGYRVNTIGRSLKTQKTGAFGVLIPSITNPVFASSLGGIEEAARTAGYDIIVTTSNYDPGRDGEAVEALLARGVEGVLLTVTDPATGRVADRLAARHVPHVLLYNQPIDPAVAAVTVDNRRATADLTGEVIARGHTDIGYVSGVFGSSDRARIRYAGYCDRMREAGLKPQAAVEVPFVGQDRDFVAAVARFLNAPTRPTALLCSNDLLAIRIMAAARTLGLRVPEDLSVAGFDGIDIGRMVEPSLATILQPAADMGRQAVQFLFALMRGEREPATLIMPHTFRPGRSLAAARGGTIAGALRAAPAPALNRKTIP</sequence>
<dbReference type="RefSeq" id="WP_198880303.1">
    <property type="nucleotide sequence ID" value="NZ_JAEKJA010000001.1"/>
</dbReference>
<keyword evidence="3" id="KW-0804">Transcription</keyword>
<dbReference type="EMBL" id="JAEKJA010000001">
    <property type="protein sequence ID" value="MBJ3774420.1"/>
    <property type="molecule type" value="Genomic_DNA"/>
</dbReference>
<dbReference type="PANTHER" id="PTHR30146:SF109">
    <property type="entry name" value="HTH-TYPE TRANSCRIPTIONAL REGULATOR GALS"/>
    <property type="match status" value="1"/>
</dbReference>
<evidence type="ECO:0000256" key="2">
    <source>
        <dbReference type="ARBA" id="ARBA00023125"/>
    </source>
</evidence>
<dbReference type="Pfam" id="PF13377">
    <property type="entry name" value="Peripla_BP_3"/>
    <property type="match status" value="1"/>
</dbReference>
<evidence type="ECO:0000313" key="6">
    <source>
        <dbReference type="Proteomes" id="UP000609531"/>
    </source>
</evidence>
<dbReference type="PROSITE" id="PS50932">
    <property type="entry name" value="HTH_LACI_2"/>
    <property type="match status" value="1"/>
</dbReference>
<organism evidence="5 6">
    <name type="scientific">Acuticoccus mangrovi</name>
    <dbReference type="NCBI Taxonomy" id="2796142"/>
    <lineage>
        <taxon>Bacteria</taxon>
        <taxon>Pseudomonadati</taxon>
        <taxon>Pseudomonadota</taxon>
        <taxon>Alphaproteobacteria</taxon>
        <taxon>Hyphomicrobiales</taxon>
        <taxon>Amorphaceae</taxon>
        <taxon>Acuticoccus</taxon>
    </lineage>
</organism>
<feature type="domain" description="HTH lacI-type" evidence="4">
    <location>
        <begin position="2"/>
        <end position="56"/>
    </location>
</feature>